<dbReference type="SUPFAM" id="SSF48452">
    <property type="entry name" value="TPR-like"/>
    <property type="match status" value="2"/>
</dbReference>
<feature type="repeat" description="TPR" evidence="1">
    <location>
        <begin position="113"/>
        <end position="146"/>
    </location>
</feature>
<dbReference type="RefSeq" id="WP_123855999.1">
    <property type="nucleotide sequence ID" value="NZ_CP033923.1"/>
</dbReference>
<evidence type="ECO:0000313" key="2">
    <source>
        <dbReference type="EMBL" id="AZA89523.1"/>
    </source>
</evidence>
<evidence type="ECO:0000313" key="3">
    <source>
        <dbReference type="Proteomes" id="UP000278288"/>
    </source>
</evidence>
<gene>
    <name evidence="2" type="ORF">EG343_02205</name>
</gene>
<accession>A0AAD1DP86</accession>
<dbReference type="InterPro" id="IPR011990">
    <property type="entry name" value="TPR-like_helical_dom_sf"/>
</dbReference>
<protein>
    <recommendedName>
        <fullName evidence="4">Tetratricopeptide repeat protein</fullName>
    </recommendedName>
</protein>
<dbReference type="SMART" id="SM00028">
    <property type="entry name" value="TPR"/>
    <property type="match status" value="4"/>
</dbReference>
<dbReference type="AlphaFoldDB" id="A0AAD1DP86"/>
<organism evidence="2 3">
    <name type="scientific">Chryseobacterium nakagawai</name>
    <dbReference type="NCBI Taxonomy" id="1241982"/>
    <lineage>
        <taxon>Bacteria</taxon>
        <taxon>Pseudomonadati</taxon>
        <taxon>Bacteroidota</taxon>
        <taxon>Flavobacteriia</taxon>
        <taxon>Flavobacteriales</taxon>
        <taxon>Weeksellaceae</taxon>
        <taxon>Chryseobacterium group</taxon>
        <taxon>Chryseobacterium</taxon>
    </lineage>
</organism>
<name>A0AAD1DP86_CHRNA</name>
<dbReference type="Proteomes" id="UP000278288">
    <property type="component" value="Chromosome"/>
</dbReference>
<dbReference type="EMBL" id="CP033923">
    <property type="protein sequence ID" value="AZA89523.1"/>
    <property type="molecule type" value="Genomic_DNA"/>
</dbReference>
<evidence type="ECO:0000256" key="1">
    <source>
        <dbReference type="PROSITE-ProRule" id="PRU00339"/>
    </source>
</evidence>
<sequence>MKSIWKKRIYKSKDKTVNTLHQEAIEAFRQKNYAVAAKNWIKGHALPDNREELKEIYLWANSLNETSPDSDLCAILGLIALDHYEIFTSNREKSLLQCIEWSKQGISISPNHPWCHRHAGSAFYWLNQWNAAVPYYEKALSLTPSPTLQVRLFTINNKENTTPDFLLLDINPETSEAMEAYNAGVEINKILNQYPQMSEFEKERLTQLKRDCYTVAYDLYHKTLVERNGNSYNEDPHTFAMCCNNLAAEFINQEKYDEAIVVATEGMKFSYFMYILQNRFNAYLEAGYLKEAIADGEQFMEDFINDMDSITYFNSIDQLCYSYMELKDDTSAMEWINAGLESYHELDMTDPLLTHPEIVRCFTNFYIHKSKIEEKTGIQPDPAMASKEADRILEEMPDNPSILISRSNIFLEEENYEKALECLQYAIHFASEQNKIRSAQVALYNMGYIHVAKLRDETTAFESFEQSIALGNEDFWCYYWAVHCGYHLQENEKTVEYALQALQTLPQQEAGVTADIIAEIYEHLGTAQLDLAQYVEAAENLKLSLQYNHSPIAEDNLKTAEAENKRNNSGGFFKKIFGK</sequence>
<keyword evidence="3" id="KW-1185">Reference proteome</keyword>
<evidence type="ECO:0008006" key="4">
    <source>
        <dbReference type="Google" id="ProtNLM"/>
    </source>
</evidence>
<reference evidence="2 3" key="1">
    <citation type="submission" date="2018-11" db="EMBL/GenBank/DDBJ databases">
        <title>Proposal to divide the Flavobacteriaceae and reorganize its genera based on Amino Acid Identity values calculated from whole genome sequences.</title>
        <authorList>
            <person name="Nicholson A.C."/>
            <person name="Gulvik C.A."/>
            <person name="Whitney A.M."/>
            <person name="Humrighouse B.W."/>
            <person name="Bell M."/>
            <person name="Holmes B."/>
            <person name="Steigerwalt A.G."/>
            <person name="Villarma A."/>
            <person name="Sheth M."/>
            <person name="Batra D."/>
            <person name="Pryor J."/>
            <person name="Bernardet J.-F."/>
            <person name="Hugo C."/>
            <person name="Kampfer P."/>
            <person name="Newman J."/>
            <person name="McQuiston J.R."/>
        </authorList>
    </citation>
    <scope>NUCLEOTIDE SEQUENCE [LARGE SCALE GENOMIC DNA]</scope>
    <source>
        <strain evidence="2 3">G0041</strain>
    </source>
</reference>
<dbReference type="InterPro" id="IPR019734">
    <property type="entry name" value="TPR_rpt"/>
</dbReference>
<dbReference type="PROSITE" id="PS50005">
    <property type="entry name" value="TPR"/>
    <property type="match status" value="1"/>
</dbReference>
<dbReference type="Gene3D" id="1.25.40.10">
    <property type="entry name" value="Tetratricopeptide repeat domain"/>
    <property type="match status" value="3"/>
</dbReference>
<dbReference type="KEGG" id="cnk:EG343_02205"/>
<keyword evidence="1" id="KW-0802">TPR repeat</keyword>
<proteinExistence type="predicted"/>